<accession>A0ABD3MVX5</accession>
<comment type="caution">
    <text evidence="1">The sequence shown here is derived from an EMBL/GenBank/DDBJ whole genome shotgun (WGS) entry which is preliminary data.</text>
</comment>
<organism evidence="1 2">
    <name type="scientific">Discostella pseudostelligera</name>
    <dbReference type="NCBI Taxonomy" id="259834"/>
    <lineage>
        <taxon>Eukaryota</taxon>
        <taxon>Sar</taxon>
        <taxon>Stramenopiles</taxon>
        <taxon>Ochrophyta</taxon>
        <taxon>Bacillariophyta</taxon>
        <taxon>Coscinodiscophyceae</taxon>
        <taxon>Thalassiosirophycidae</taxon>
        <taxon>Stephanodiscales</taxon>
        <taxon>Stephanodiscaceae</taxon>
        <taxon>Discostella</taxon>
    </lineage>
</organism>
<evidence type="ECO:0000313" key="2">
    <source>
        <dbReference type="Proteomes" id="UP001530293"/>
    </source>
</evidence>
<dbReference type="PANTHER" id="PTHR40237:SF1">
    <property type="entry name" value="LD44813P"/>
    <property type="match status" value="1"/>
</dbReference>
<evidence type="ECO:0008006" key="3">
    <source>
        <dbReference type="Google" id="ProtNLM"/>
    </source>
</evidence>
<proteinExistence type="predicted"/>
<protein>
    <recommendedName>
        <fullName evidence="3">RWD domain-containing protein</fullName>
    </recommendedName>
</protein>
<dbReference type="EMBL" id="JALLBG020000070">
    <property type="protein sequence ID" value="KAL3767983.1"/>
    <property type="molecule type" value="Genomic_DNA"/>
</dbReference>
<dbReference type="AlphaFoldDB" id="A0ABD3MVX5"/>
<gene>
    <name evidence="1" type="ORF">ACHAWU_005441</name>
</gene>
<evidence type="ECO:0000313" key="1">
    <source>
        <dbReference type="EMBL" id="KAL3767983.1"/>
    </source>
</evidence>
<reference evidence="1 2" key="1">
    <citation type="submission" date="2024-10" db="EMBL/GenBank/DDBJ databases">
        <title>Updated reference genomes for cyclostephanoid diatoms.</title>
        <authorList>
            <person name="Roberts W.R."/>
            <person name="Alverson A.J."/>
        </authorList>
    </citation>
    <scope>NUCLEOTIDE SEQUENCE [LARGE SCALE GENOMIC DNA]</scope>
    <source>
        <strain evidence="1 2">AJA232-27</strain>
    </source>
</reference>
<dbReference type="Proteomes" id="UP001530293">
    <property type="component" value="Unassembled WGS sequence"/>
</dbReference>
<keyword evidence="2" id="KW-1185">Reference proteome</keyword>
<sequence>MTMSNQPPPSSISNEIREAKALLTSVKFITATTAFLVATYERSPYTRVKVTLTFPDDYPSKPLIATIDPNSGEGVTIPPGLKKKIEKDLNHLALENAMRDNTQQQQFNQVRLVLERLTSFINNNLFIPCWKELRACVELTQQLPSSALSTSAKQSTLCILSESKGTLRLILHEADLSRLLCCHGRKGLLTSDAIYQLPYFYRKYDHPKKEETEQEWKVEENKRLAGYYDVQHDIPLGGTITPQPSLLPLISFLVREMQRLVSHICRGCKERVFPANPEELLSSKNNLKMQPMRTYCGCWYHKSCLNTILTEPPFGMLQCPTVGCGGQRVYHPDWSTDVKQLEKEWAAKQAKLREIEDTMSFF</sequence>
<name>A0ABD3MVX5_9STRA</name>
<dbReference type="PANTHER" id="PTHR40237">
    <property type="entry name" value="LD44813P"/>
    <property type="match status" value="1"/>
</dbReference>